<keyword evidence="4 9" id="KW-0460">Magnesium</keyword>
<evidence type="ECO:0000313" key="13">
    <source>
        <dbReference type="EMBL" id="GLC28910.1"/>
    </source>
</evidence>
<evidence type="ECO:0000256" key="4">
    <source>
        <dbReference type="ARBA" id="ARBA00022842"/>
    </source>
</evidence>
<keyword evidence="3 9" id="KW-0479">Metal-binding</keyword>
<feature type="binding site" evidence="9">
    <location>
        <begin position="39"/>
        <end position="43"/>
    </location>
    <ligand>
        <name>4-amino-2-methyl-5-(diphosphooxymethyl)pyrimidine</name>
        <dbReference type="ChEBI" id="CHEBI:57841"/>
    </ligand>
</feature>
<evidence type="ECO:0000256" key="7">
    <source>
        <dbReference type="ARBA" id="ARBA00047851"/>
    </source>
</evidence>
<comment type="catalytic activity">
    <reaction evidence="6 9 10">
        <text>4-methyl-5-(2-phosphooxyethyl)-thiazole + 4-amino-2-methyl-5-(diphosphooxymethyl)pyrimidine + H(+) = thiamine phosphate + diphosphate</text>
        <dbReference type="Rhea" id="RHEA:22328"/>
        <dbReference type="ChEBI" id="CHEBI:15378"/>
        <dbReference type="ChEBI" id="CHEBI:33019"/>
        <dbReference type="ChEBI" id="CHEBI:37575"/>
        <dbReference type="ChEBI" id="CHEBI:57841"/>
        <dbReference type="ChEBI" id="CHEBI:58296"/>
        <dbReference type="EC" id="2.5.1.3"/>
    </reaction>
</comment>
<feature type="binding site" evidence="9">
    <location>
        <position position="110"/>
    </location>
    <ligand>
        <name>4-amino-2-methyl-5-(diphosphooxymethyl)pyrimidine</name>
        <dbReference type="ChEBI" id="CHEBI:57841"/>
    </ligand>
</feature>
<dbReference type="InterPro" id="IPR013785">
    <property type="entry name" value="Aldolase_TIM"/>
</dbReference>
<keyword evidence="2 9" id="KW-0808">Transferase</keyword>
<dbReference type="InterPro" id="IPR022998">
    <property type="entry name" value="ThiamineP_synth_TenI"/>
</dbReference>
<evidence type="ECO:0000256" key="9">
    <source>
        <dbReference type="HAMAP-Rule" id="MF_00097"/>
    </source>
</evidence>
<feature type="binding site" evidence="9">
    <location>
        <position position="139"/>
    </location>
    <ligand>
        <name>4-amino-2-methyl-5-(diphosphooxymethyl)pyrimidine</name>
        <dbReference type="ChEBI" id="CHEBI:57841"/>
    </ligand>
</feature>
<dbReference type="Gene3D" id="3.20.20.70">
    <property type="entry name" value="Aldolase class I"/>
    <property type="match status" value="1"/>
</dbReference>
<dbReference type="EC" id="2.5.1.3" evidence="9"/>
<accession>A0ABQ5N137</accession>
<evidence type="ECO:0000256" key="8">
    <source>
        <dbReference type="ARBA" id="ARBA00047883"/>
    </source>
</evidence>
<sequence length="210" mass="22930">MKNNIDYKLYLVTDREMLKNRDIFSAVEMAIKGGVTLIQLREKDITTEEFYNIALKLKEITSRHNVSLIINDRLDIALAIDADGVHVGQQDMPAAVARKIIGKHKILGVSAATLEEAKKAEEDGADYVGIGAIFPTSTKDDARAVNINELIKIKKALNIPVVAIGGISEKNIELLTTAKIDGVAVISAILGKEDVKAASEDLRRQLDLII</sequence>
<dbReference type="EMBL" id="BRXR01000001">
    <property type="protein sequence ID" value="GLC28910.1"/>
    <property type="molecule type" value="Genomic_DNA"/>
</dbReference>
<evidence type="ECO:0000256" key="3">
    <source>
        <dbReference type="ARBA" id="ARBA00022723"/>
    </source>
</evidence>
<evidence type="ECO:0000256" key="11">
    <source>
        <dbReference type="RuleBase" id="RU004253"/>
    </source>
</evidence>
<feature type="binding site" evidence="9">
    <location>
        <position position="71"/>
    </location>
    <ligand>
        <name>4-amino-2-methyl-5-(diphosphooxymethyl)pyrimidine</name>
        <dbReference type="ChEBI" id="CHEBI:57841"/>
    </ligand>
</feature>
<feature type="binding site" evidence="9">
    <location>
        <begin position="186"/>
        <end position="187"/>
    </location>
    <ligand>
        <name>2-[(2R,5Z)-2-carboxy-4-methylthiazol-5(2H)-ylidene]ethyl phosphate</name>
        <dbReference type="ChEBI" id="CHEBI:62899"/>
    </ligand>
</feature>
<evidence type="ECO:0000256" key="5">
    <source>
        <dbReference type="ARBA" id="ARBA00022977"/>
    </source>
</evidence>
<feature type="binding site" evidence="9">
    <location>
        <position position="91"/>
    </location>
    <ligand>
        <name>Mg(2+)</name>
        <dbReference type="ChEBI" id="CHEBI:18420"/>
    </ligand>
</feature>
<evidence type="ECO:0000313" key="14">
    <source>
        <dbReference type="Proteomes" id="UP001208567"/>
    </source>
</evidence>
<organism evidence="13 14">
    <name type="scientific">Clostridium omnivorum</name>
    <dbReference type="NCBI Taxonomy" id="1604902"/>
    <lineage>
        <taxon>Bacteria</taxon>
        <taxon>Bacillati</taxon>
        <taxon>Bacillota</taxon>
        <taxon>Clostridia</taxon>
        <taxon>Eubacteriales</taxon>
        <taxon>Clostridiaceae</taxon>
        <taxon>Clostridium</taxon>
    </lineage>
</organism>
<name>A0ABQ5N137_9CLOT</name>
<comment type="catalytic activity">
    <reaction evidence="8 9 10">
        <text>2-[(2R,5Z)-2-carboxy-4-methylthiazol-5(2H)-ylidene]ethyl phosphate + 4-amino-2-methyl-5-(diphosphooxymethyl)pyrimidine + 2 H(+) = thiamine phosphate + CO2 + diphosphate</text>
        <dbReference type="Rhea" id="RHEA:47844"/>
        <dbReference type="ChEBI" id="CHEBI:15378"/>
        <dbReference type="ChEBI" id="CHEBI:16526"/>
        <dbReference type="ChEBI" id="CHEBI:33019"/>
        <dbReference type="ChEBI" id="CHEBI:37575"/>
        <dbReference type="ChEBI" id="CHEBI:57841"/>
        <dbReference type="ChEBI" id="CHEBI:62899"/>
        <dbReference type="EC" id="2.5.1.3"/>
    </reaction>
</comment>
<reference evidence="13 14" key="1">
    <citation type="journal article" date="2024" name="Int. J. Syst. Evol. Microbiol.">
        <title>Clostridium omnivorum sp. nov., isolated from anoxic soil under the treatment of reductive soil disinfestation.</title>
        <authorList>
            <person name="Ueki A."/>
            <person name="Tonouchi A."/>
            <person name="Kaku N."/>
            <person name="Honma S."/>
            <person name="Ueki K."/>
        </authorList>
    </citation>
    <scope>NUCLEOTIDE SEQUENCE [LARGE SCALE GENOMIC DNA]</scope>
    <source>
        <strain evidence="13 14">E14</strain>
    </source>
</reference>
<feature type="binding site" evidence="9">
    <location>
        <begin position="136"/>
        <end position="138"/>
    </location>
    <ligand>
        <name>2-[(2R,5Z)-2-carboxy-4-methylthiazol-5(2H)-ylidene]ethyl phosphate</name>
        <dbReference type="ChEBI" id="CHEBI:62899"/>
    </ligand>
</feature>
<comment type="pathway">
    <text evidence="1 9 11">Cofactor biosynthesis; thiamine diphosphate biosynthesis; thiamine phosphate from 4-amino-2-methyl-5-diphosphomethylpyrimidine and 4-methyl-5-(2-phosphoethyl)-thiazole: step 1/1.</text>
</comment>
<dbReference type="InterPro" id="IPR036206">
    <property type="entry name" value="ThiamineP_synth_sf"/>
</dbReference>
<dbReference type="RefSeq" id="WP_264848185.1">
    <property type="nucleotide sequence ID" value="NZ_BRXR01000001.1"/>
</dbReference>
<evidence type="ECO:0000256" key="6">
    <source>
        <dbReference type="ARBA" id="ARBA00047334"/>
    </source>
</evidence>
<comment type="cofactor">
    <cofactor evidence="9">
        <name>Mg(2+)</name>
        <dbReference type="ChEBI" id="CHEBI:18420"/>
    </cofactor>
    <text evidence="9">Binds 1 Mg(2+) ion per subunit.</text>
</comment>
<comment type="similarity">
    <text evidence="9 10">Belongs to the thiamine-phosphate synthase family.</text>
</comment>
<comment type="catalytic activity">
    <reaction evidence="7 9 10">
        <text>2-(2-carboxy-4-methylthiazol-5-yl)ethyl phosphate + 4-amino-2-methyl-5-(diphosphooxymethyl)pyrimidine + 2 H(+) = thiamine phosphate + CO2 + diphosphate</text>
        <dbReference type="Rhea" id="RHEA:47848"/>
        <dbReference type="ChEBI" id="CHEBI:15378"/>
        <dbReference type="ChEBI" id="CHEBI:16526"/>
        <dbReference type="ChEBI" id="CHEBI:33019"/>
        <dbReference type="ChEBI" id="CHEBI:37575"/>
        <dbReference type="ChEBI" id="CHEBI:57841"/>
        <dbReference type="ChEBI" id="CHEBI:62890"/>
        <dbReference type="EC" id="2.5.1.3"/>
    </reaction>
</comment>
<dbReference type="SUPFAM" id="SSF51391">
    <property type="entry name" value="Thiamin phosphate synthase"/>
    <property type="match status" value="1"/>
</dbReference>
<evidence type="ECO:0000256" key="10">
    <source>
        <dbReference type="RuleBase" id="RU003826"/>
    </source>
</evidence>
<feature type="binding site" evidence="9">
    <location>
        <position position="72"/>
    </location>
    <ligand>
        <name>Mg(2+)</name>
        <dbReference type="ChEBI" id="CHEBI:18420"/>
    </ligand>
</feature>
<dbReference type="Pfam" id="PF02581">
    <property type="entry name" value="TMP-TENI"/>
    <property type="match status" value="1"/>
</dbReference>
<evidence type="ECO:0000256" key="1">
    <source>
        <dbReference type="ARBA" id="ARBA00005165"/>
    </source>
</evidence>
<keyword evidence="14" id="KW-1185">Reference proteome</keyword>
<feature type="binding site" evidence="9">
    <location>
        <position position="166"/>
    </location>
    <ligand>
        <name>2-[(2R,5Z)-2-carboxy-4-methylthiazol-5(2H)-ylidene]ethyl phosphate</name>
        <dbReference type="ChEBI" id="CHEBI:62899"/>
    </ligand>
</feature>
<dbReference type="NCBIfam" id="TIGR00693">
    <property type="entry name" value="thiE"/>
    <property type="match status" value="1"/>
</dbReference>
<evidence type="ECO:0000256" key="2">
    <source>
        <dbReference type="ARBA" id="ARBA00022679"/>
    </source>
</evidence>
<dbReference type="CDD" id="cd00564">
    <property type="entry name" value="TMP_TenI"/>
    <property type="match status" value="1"/>
</dbReference>
<comment type="function">
    <text evidence="9">Condenses 4-methyl-5-(beta-hydroxyethyl)thiazole monophosphate (THZ-P) and 2-methyl-4-amino-5-hydroxymethyl pyrimidine pyrophosphate (HMP-PP) to form thiamine monophosphate (TMP).</text>
</comment>
<gene>
    <name evidence="9 13" type="primary">thiE</name>
    <name evidence="13" type="ORF">bsdE14_03200</name>
</gene>
<dbReference type="Proteomes" id="UP001208567">
    <property type="component" value="Unassembled WGS sequence"/>
</dbReference>
<evidence type="ECO:0000259" key="12">
    <source>
        <dbReference type="Pfam" id="PF02581"/>
    </source>
</evidence>
<dbReference type="HAMAP" id="MF_00097">
    <property type="entry name" value="TMP_synthase"/>
    <property type="match status" value="1"/>
</dbReference>
<dbReference type="InterPro" id="IPR034291">
    <property type="entry name" value="TMP_synthase"/>
</dbReference>
<proteinExistence type="inferred from homology"/>
<comment type="caution">
    <text evidence="13">The sequence shown here is derived from an EMBL/GenBank/DDBJ whole genome shotgun (WGS) entry which is preliminary data.</text>
</comment>
<dbReference type="PANTHER" id="PTHR20857">
    <property type="entry name" value="THIAMINE-PHOSPHATE PYROPHOSPHORYLASE"/>
    <property type="match status" value="1"/>
</dbReference>
<feature type="domain" description="Thiamine phosphate synthase/TenI" evidence="12">
    <location>
        <begin position="9"/>
        <end position="189"/>
    </location>
</feature>
<dbReference type="PANTHER" id="PTHR20857:SF23">
    <property type="entry name" value="THIAMINE BIOSYNTHETIC BIFUNCTIONAL ENZYME"/>
    <property type="match status" value="1"/>
</dbReference>
<protein>
    <recommendedName>
        <fullName evidence="9">Thiamine-phosphate synthase</fullName>
        <shortName evidence="9">TP synthase</shortName>
        <shortName evidence="9">TPS</shortName>
        <ecNumber evidence="9">2.5.1.3</ecNumber>
    </recommendedName>
    <alternativeName>
        <fullName evidence="9">Thiamine-phosphate pyrophosphorylase</fullName>
        <shortName evidence="9">TMP pyrophosphorylase</shortName>
        <shortName evidence="9">TMP-PPase</shortName>
    </alternativeName>
</protein>
<keyword evidence="5 9" id="KW-0784">Thiamine biosynthesis</keyword>